<accession>A0AA43R093</accession>
<gene>
    <name evidence="2" type="ORF">OHK93_005310</name>
</gene>
<feature type="compositionally biased region" description="Basic and acidic residues" evidence="1">
    <location>
        <begin position="115"/>
        <end position="127"/>
    </location>
</feature>
<organism evidence="2 3">
    <name type="scientific">Ramalina farinacea</name>
    <dbReference type="NCBI Taxonomy" id="258253"/>
    <lineage>
        <taxon>Eukaryota</taxon>
        <taxon>Fungi</taxon>
        <taxon>Dikarya</taxon>
        <taxon>Ascomycota</taxon>
        <taxon>Pezizomycotina</taxon>
        <taxon>Lecanoromycetes</taxon>
        <taxon>OSLEUM clade</taxon>
        <taxon>Lecanoromycetidae</taxon>
        <taxon>Lecanorales</taxon>
        <taxon>Lecanorineae</taxon>
        <taxon>Ramalinaceae</taxon>
        <taxon>Ramalina</taxon>
    </lineage>
</organism>
<sequence length="286" mass="32151">MLRRYRAKYAASESSSETSEQAAGSASSKLGSDALKYNAIGSYTVQSKELDEDIFPYNYMYLNITKTDADGFVAFFSISGITGIMLLGTDEEELFFRWLDKRYEGQDESAPGDAGAKEDIKTEDSSHTEASSKTLENENQESQRTHIKMEGHHADDKGPSPDGTPILALKRERTSSPSSDDDVDSKRQKLLDITNTATTVTHDALFLMWRGRNPESEIQLDPQGDFIGHLKFLDAECSQYEGVFYDTWMEMPITIKGNKVSQDPGNRGEKWAELSWRVWEYEGGEM</sequence>
<evidence type="ECO:0000256" key="1">
    <source>
        <dbReference type="SAM" id="MobiDB-lite"/>
    </source>
</evidence>
<feature type="region of interest" description="Disordered" evidence="1">
    <location>
        <begin position="1"/>
        <end position="25"/>
    </location>
</feature>
<name>A0AA43R093_9LECA</name>
<proteinExistence type="predicted"/>
<evidence type="ECO:0000313" key="2">
    <source>
        <dbReference type="EMBL" id="MDI1493520.1"/>
    </source>
</evidence>
<dbReference type="EMBL" id="JAPUFD010000027">
    <property type="protein sequence ID" value="MDI1493520.1"/>
    <property type="molecule type" value="Genomic_DNA"/>
</dbReference>
<dbReference type="Proteomes" id="UP001161017">
    <property type="component" value="Unassembled WGS sequence"/>
</dbReference>
<feature type="region of interest" description="Disordered" evidence="1">
    <location>
        <begin position="106"/>
        <end position="186"/>
    </location>
</feature>
<protein>
    <submittedName>
        <fullName evidence="2">Uncharacterized protein</fullName>
    </submittedName>
</protein>
<feature type="compositionally biased region" description="Low complexity" evidence="1">
    <location>
        <begin position="10"/>
        <end position="25"/>
    </location>
</feature>
<keyword evidence="3" id="KW-1185">Reference proteome</keyword>
<reference evidence="2" key="1">
    <citation type="journal article" date="2023" name="Genome Biol. Evol.">
        <title>First Whole Genome Sequence and Flow Cytometry Genome Size Data for the Lichen-Forming Fungus Ramalina farinacea (Ascomycota).</title>
        <authorList>
            <person name="Llewellyn T."/>
            <person name="Mian S."/>
            <person name="Hill R."/>
            <person name="Leitch I.J."/>
            <person name="Gaya E."/>
        </authorList>
    </citation>
    <scope>NUCLEOTIDE SEQUENCE</scope>
    <source>
        <strain evidence="2">LIQ254RAFAR</strain>
    </source>
</reference>
<comment type="caution">
    <text evidence="2">The sequence shown here is derived from an EMBL/GenBank/DDBJ whole genome shotgun (WGS) entry which is preliminary data.</text>
</comment>
<feature type="compositionally biased region" description="Basic and acidic residues" evidence="1">
    <location>
        <begin position="141"/>
        <end position="159"/>
    </location>
</feature>
<evidence type="ECO:0000313" key="3">
    <source>
        <dbReference type="Proteomes" id="UP001161017"/>
    </source>
</evidence>
<dbReference type="AlphaFoldDB" id="A0AA43R093"/>